<dbReference type="Proteomes" id="UP000321617">
    <property type="component" value="Unassembled WGS sequence"/>
</dbReference>
<comment type="catalytic activity">
    <reaction evidence="5">
        <text>L-proline + NAD(+) = (S)-1-pyrroline-5-carboxylate + NADH + 2 H(+)</text>
        <dbReference type="Rhea" id="RHEA:14105"/>
        <dbReference type="ChEBI" id="CHEBI:15378"/>
        <dbReference type="ChEBI" id="CHEBI:17388"/>
        <dbReference type="ChEBI" id="CHEBI:57540"/>
        <dbReference type="ChEBI" id="CHEBI:57945"/>
        <dbReference type="ChEBI" id="CHEBI:60039"/>
        <dbReference type="EC" id="1.5.1.2"/>
    </reaction>
</comment>
<dbReference type="EMBL" id="VLLL01000006">
    <property type="protein sequence ID" value="TWJ12970.1"/>
    <property type="molecule type" value="Genomic_DNA"/>
</dbReference>
<dbReference type="InterPro" id="IPR008927">
    <property type="entry name" value="6-PGluconate_DH-like_C_sf"/>
</dbReference>
<evidence type="ECO:0000259" key="9">
    <source>
        <dbReference type="Pfam" id="PF03807"/>
    </source>
</evidence>
<dbReference type="PANTHER" id="PTHR11645">
    <property type="entry name" value="PYRROLINE-5-CARBOXYLATE REDUCTASE"/>
    <property type="match status" value="1"/>
</dbReference>
<dbReference type="InterPro" id="IPR000304">
    <property type="entry name" value="Pyrroline-COOH_reductase"/>
</dbReference>
<dbReference type="SUPFAM" id="SSF48179">
    <property type="entry name" value="6-phosphogluconate dehydrogenase C-terminal domain-like"/>
    <property type="match status" value="1"/>
</dbReference>
<evidence type="ECO:0000256" key="3">
    <source>
        <dbReference type="ARBA" id="ARBA00023002"/>
    </source>
</evidence>
<dbReference type="InterPro" id="IPR053790">
    <property type="entry name" value="P5CR-like_CS"/>
</dbReference>
<evidence type="ECO:0000256" key="8">
    <source>
        <dbReference type="RuleBase" id="RU003903"/>
    </source>
</evidence>
<dbReference type="InterPro" id="IPR029036">
    <property type="entry name" value="P5CR_dimer"/>
</dbReference>
<evidence type="ECO:0000256" key="7">
    <source>
        <dbReference type="PIRSR" id="PIRSR000193-1"/>
    </source>
</evidence>
<dbReference type="Pfam" id="PF03807">
    <property type="entry name" value="F420_oxidored"/>
    <property type="match status" value="1"/>
</dbReference>
<dbReference type="FunFam" id="1.10.3730.10:FF:000001">
    <property type="entry name" value="Pyrroline-5-carboxylate reductase"/>
    <property type="match status" value="1"/>
</dbReference>
<comment type="catalytic activity">
    <reaction evidence="5 8">
        <text>L-proline + NADP(+) = (S)-1-pyrroline-5-carboxylate + NADPH + 2 H(+)</text>
        <dbReference type="Rhea" id="RHEA:14109"/>
        <dbReference type="ChEBI" id="CHEBI:15378"/>
        <dbReference type="ChEBI" id="CHEBI:17388"/>
        <dbReference type="ChEBI" id="CHEBI:57783"/>
        <dbReference type="ChEBI" id="CHEBI:58349"/>
        <dbReference type="ChEBI" id="CHEBI:60039"/>
        <dbReference type="EC" id="1.5.1.2"/>
    </reaction>
</comment>
<organism evidence="11 12">
    <name type="scientific">Stackebrandtia albiflava</name>
    <dbReference type="NCBI Taxonomy" id="406432"/>
    <lineage>
        <taxon>Bacteria</taxon>
        <taxon>Bacillati</taxon>
        <taxon>Actinomycetota</taxon>
        <taxon>Actinomycetes</taxon>
        <taxon>Glycomycetales</taxon>
        <taxon>Glycomycetaceae</taxon>
        <taxon>Stackebrandtia</taxon>
    </lineage>
</organism>
<protein>
    <recommendedName>
        <fullName evidence="5 6">Pyrroline-5-carboxylate reductase</fullName>
        <shortName evidence="5">P5C reductase</shortName>
        <shortName evidence="5">P5CR</shortName>
        <ecNumber evidence="5 6">1.5.1.2</ecNumber>
    </recommendedName>
    <alternativeName>
        <fullName evidence="5">PCA reductase</fullName>
    </alternativeName>
</protein>
<dbReference type="InterPro" id="IPR036291">
    <property type="entry name" value="NAD(P)-bd_dom_sf"/>
</dbReference>
<evidence type="ECO:0000256" key="4">
    <source>
        <dbReference type="ARBA" id="ARBA00058118"/>
    </source>
</evidence>
<comment type="function">
    <text evidence="4 5">Catalyzes the reduction of 1-pyrroline-5-carboxylate (PCA) to L-proline.</text>
</comment>
<dbReference type="PIRSF" id="PIRSF000193">
    <property type="entry name" value="Pyrrol-5-carb_rd"/>
    <property type="match status" value="1"/>
</dbReference>
<feature type="binding site" evidence="7">
    <location>
        <begin position="67"/>
        <end position="70"/>
    </location>
    <ligand>
        <name>NADP(+)</name>
        <dbReference type="ChEBI" id="CHEBI:58349"/>
    </ligand>
</feature>
<dbReference type="PROSITE" id="PS00521">
    <property type="entry name" value="P5CR"/>
    <property type="match status" value="1"/>
</dbReference>
<dbReference type="OrthoDB" id="9805754at2"/>
<evidence type="ECO:0000256" key="2">
    <source>
        <dbReference type="ARBA" id="ARBA00022857"/>
    </source>
</evidence>
<gene>
    <name evidence="5" type="primary">proC</name>
    <name evidence="11" type="ORF">LX16_3737</name>
</gene>
<dbReference type="HAMAP" id="MF_01925">
    <property type="entry name" value="P5C_reductase"/>
    <property type="match status" value="1"/>
</dbReference>
<comment type="pathway">
    <text evidence="5 8">Amino-acid biosynthesis; L-proline biosynthesis; L-proline from L-glutamate 5-semialdehyde: step 1/1.</text>
</comment>
<feature type="domain" description="Pyrroline-5-carboxylate reductase catalytic N-terminal" evidence="9">
    <location>
        <begin position="3"/>
        <end position="95"/>
    </location>
</feature>
<keyword evidence="5 8" id="KW-0641">Proline biosynthesis</keyword>
<dbReference type="GO" id="GO:0004735">
    <property type="term" value="F:pyrroline-5-carboxylate reductase activity"/>
    <property type="evidence" value="ECO:0007669"/>
    <property type="project" value="UniProtKB-UniRule"/>
</dbReference>
<dbReference type="UniPathway" id="UPA00098">
    <property type="reaction ID" value="UER00361"/>
</dbReference>
<keyword evidence="2 5" id="KW-0521">NADP</keyword>
<keyword evidence="5 8" id="KW-0028">Amino-acid biosynthesis</keyword>
<keyword evidence="3 5" id="KW-0560">Oxidoreductase</keyword>
<comment type="caution">
    <text evidence="11">The sequence shown here is derived from an EMBL/GenBank/DDBJ whole genome shotgun (WGS) entry which is preliminary data.</text>
</comment>
<comment type="subcellular location">
    <subcellularLocation>
        <location evidence="5">Cytoplasm</location>
    </subcellularLocation>
</comment>
<dbReference type="GO" id="GO:0055129">
    <property type="term" value="P:L-proline biosynthetic process"/>
    <property type="evidence" value="ECO:0007669"/>
    <property type="project" value="UniProtKB-UniRule"/>
</dbReference>
<reference evidence="11 12" key="1">
    <citation type="journal article" date="2013" name="Stand. Genomic Sci.">
        <title>Genomic Encyclopedia of Type Strains, Phase I: The one thousand microbial genomes (KMG-I) project.</title>
        <authorList>
            <person name="Kyrpides N.C."/>
            <person name="Woyke T."/>
            <person name="Eisen J.A."/>
            <person name="Garrity G."/>
            <person name="Lilburn T.G."/>
            <person name="Beck B.J."/>
            <person name="Whitman W.B."/>
            <person name="Hugenholtz P."/>
            <person name="Klenk H.P."/>
        </authorList>
    </citation>
    <scope>NUCLEOTIDE SEQUENCE [LARGE SCALE GENOMIC DNA]</scope>
    <source>
        <strain evidence="11 12">DSM 45044</strain>
    </source>
</reference>
<keyword evidence="12" id="KW-1185">Reference proteome</keyword>
<dbReference type="Gene3D" id="1.10.3730.10">
    <property type="entry name" value="ProC C-terminal domain-like"/>
    <property type="match status" value="1"/>
</dbReference>
<dbReference type="SUPFAM" id="SSF51735">
    <property type="entry name" value="NAD(P)-binding Rossmann-fold domains"/>
    <property type="match status" value="1"/>
</dbReference>
<dbReference type="PANTHER" id="PTHR11645:SF0">
    <property type="entry name" value="PYRROLINE-5-CARBOXYLATE REDUCTASE 3"/>
    <property type="match status" value="1"/>
</dbReference>
<evidence type="ECO:0000313" key="11">
    <source>
        <dbReference type="EMBL" id="TWJ12970.1"/>
    </source>
</evidence>
<feature type="domain" description="Pyrroline-5-carboxylate reductase dimerisation" evidence="10">
    <location>
        <begin position="158"/>
        <end position="261"/>
    </location>
</feature>
<evidence type="ECO:0000256" key="6">
    <source>
        <dbReference type="NCBIfam" id="TIGR00112"/>
    </source>
</evidence>
<comment type="similarity">
    <text evidence="1 5 8">Belongs to the pyrroline-5-carboxylate reductase family.</text>
</comment>
<dbReference type="Pfam" id="PF14748">
    <property type="entry name" value="P5CR_dimer"/>
    <property type="match status" value="1"/>
</dbReference>
<evidence type="ECO:0000259" key="10">
    <source>
        <dbReference type="Pfam" id="PF14748"/>
    </source>
</evidence>
<evidence type="ECO:0000256" key="1">
    <source>
        <dbReference type="ARBA" id="ARBA00005525"/>
    </source>
</evidence>
<proteinExistence type="inferred from homology"/>
<sequence>MTTVAVLGAGRIGQTVLSGLRRSGRGADELIATVRRPEQAEVVRESLGVRVLPTAEAVEAAEIAVVAVKPQDAADLLTELSGLPAGRLVVSLCAGLPTGFFEKRLPDGTAVVRAMPNTPALVDQAMTVLSAGRFASASDLEHAENLFKPLGRTLILPEKQQDAVTALSGSGPAYFYYLVEAMTDAAILLGLPRTVAHELIVQTAVGAAAMLRETGEHPVRLREAVTSPAGTTINAVRELERHRVRAAVADAVEAARDRAQAIAESIT</sequence>
<evidence type="ECO:0000256" key="5">
    <source>
        <dbReference type="HAMAP-Rule" id="MF_01925"/>
    </source>
</evidence>
<name>A0A562V516_9ACTN</name>
<dbReference type="NCBIfam" id="TIGR00112">
    <property type="entry name" value="proC"/>
    <property type="match status" value="1"/>
</dbReference>
<dbReference type="GO" id="GO:0005737">
    <property type="term" value="C:cytoplasm"/>
    <property type="evidence" value="ECO:0007669"/>
    <property type="project" value="UniProtKB-SubCell"/>
</dbReference>
<dbReference type="InterPro" id="IPR028939">
    <property type="entry name" value="P5C_Rdtase_cat_N"/>
</dbReference>
<dbReference type="Gene3D" id="3.40.50.720">
    <property type="entry name" value="NAD(P)-binding Rossmann-like Domain"/>
    <property type="match status" value="1"/>
</dbReference>
<evidence type="ECO:0000313" key="12">
    <source>
        <dbReference type="Proteomes" id="UP000321617"/>
    </source>
</evidence>
<dbReference type="RefSeq" id="WP_147140499.1">
    <property type="nucleotide sequence ID" value="NZ_BAABIJ010000002.1"/>
</dbReference>
<keyword evidence="5" id="KW-0963">Cytoplasm</keyword>
<accession>A0A562V516</accession>
<dbReference type="AlphaFoldDB" id="A0A562V516"/>
<dbReference type="EC" id="1.5.1.2" evidence="5 6"/>